<dbReference type="Pfam" id="PF07727">
    <property type="entry name" value="RVT_2"/>
    <property type="match status" value="2"/>
</dbReference>
<dbReference type="Gene3D" id="3.30.420.10">
    <property type="entry name" value="Ribonuclease H-like superfamily/Ribonuclease H"/>
    <property type="match status" value="1"/>
</dbReference>
<reference evidence="3" key="1">
    <citation type="journal article" date="2019" name="Sci. Rep.">
        <title>Draft genome of Tanacetum cinerariifolium, the natural source of mosquito coil.</title>
        <authorList>
            <person name="Yamashiro T."/>
            <person name="Shiraishi A."/>
            <person name="Satake H."/>
            <person name="Nakayama K."/>
        </authorList>
    </citation>
    <scope>NUCLEOTIDE SEQUENCE</scope>
</reference>
<feature type="compositionally biased region" description="Basic and acidic residues" evidence="1">
    <location>
        <begin position="236"/>
        <end position="249"/>
    </location>
</feature>
<feature type="region of interest" description="Disordered" evidence="1">
    <location>
        <begin position="591"/>
        <end position="615"/>
    </location>
</feature>
<dbReference type="AlphaFoldDB" id="A0A6L2KKB8"/>
<evidence type="ECO:0000256" key="1">
    <source>
        <dbReference type="SAM" id="MobiDB-lite"/>
    </source>
</evidence>
<dbReference type="InterPro" id="IPR036397">
    <property type="entry name" value="RNaseH_sf"/>
</dbReference>
<name>A0A6L2KKB8_TANCI</name>
<evidence type="ECO:0000259" key="2">
    <source>
        <dbReference type="Pfam" id="PF07727"/>
    </source>
</evidence>
<evidence type="ECO:0000313" key="3">
    <source>
        <dbReference type="EMBL" id="GEU49806.1"/>
    </source>
</evidence>
<feature type="region of interest" description="Disordered" evidence="1">
    <location>
        <begin position="758"/>
        <end position="812"/>
    </location>
</feature>
<feature type="compositionally biased region" description="Low complexity" evidence="1">
    <location>
        <begin position="790"/>
        <end position="802"/>
    </location>
</feature>
<protein>
    <submittedName>
        <fullName evidence="3">Retrovirus-related Pol polyprotein from transposon TNT 1-94</fullName>
    </submittedName>
</protein>
<proteinExistence type="predicted"/>
<accession>A0A6L2KKB8</accession>
<dbReference type="InterPro" id="IPR012337">
    <property type="entry name" value="RNaseH-like_sf"/>
</dbReference>
<feature type="domain" description="Reverse transcriptase Ty1/copia-type" evidence="2">
    <location>
        <begin position="955"/>
        <end position="1100"/>
    </location>
</feature>
<feature type="compositionally biased region" description="Polar residues" evidence="1">
    <location>
        <begin position="758"/>
        <end position="789"/>
    </location>
</feature>
<comment type="caution">
    <text evidence="3">The sequence shown here is derived from an EMBL/GenBank/DDBJ whole genome shotgun (WGS) entry which is preliminary data.</text>
</comment>
<sequence length="1101" mass="126005">MAAGLRDRPPMLATPGYTHWQSRPYKLTIVTILAVHVTDDTLAVPERTAVKTLLTMSPENKAHYESVKEVIHFLLTGIGDEIYLIVDACKTAHEMWIAIERLQQDESLNIQDVKTNLFWEFRKFTSHDGESMESYYSRFYKMMNEMIRNNLTVAMMQVNYQKEVNEIRAERIAKNANPLALVAAASPHLEPYYQAPKSHKPYATTSKQSSSTRSNSSTKFKGKKIAKPITPPSESASKENNDPEQAQRDKDMQKNLALIAKYKNNNQTGQFGYQRTMTVAGAKETYAVRVKDSMYHKKKMLLCKQVEKCVPLQAEQSDWLADTYEEIDEQEFNTCVVEKVDSNVILDSPNMRDNDIQTDKNAKDERDALANLIASLKLDVDTELETHKTLNDHTTDYEKLEYKLNETLRLLAHKEIDIKEGLKLKAYETVVKEKHDELFKQSLLTKLHYEGHVKEKRKVIMDLNLKEEKDIDKMISMEKQLKFLNGIVYKSHQSIQTIHMLAPKGPTFNDRPTFANPMYLKKAQFEKTCLYKIPYDQSNPANRLVPDREETLTLEKASRSKLNKDLILPQTARQAERNTNVIKPGMYQTDTRTTQTRAPQLRQTSRNNNPRVSTSTGVIHRTNVSRLQLRSTQIKDKVVPNNSQVKFKKTEVEDHHRISSISNKTKGTKFLNTTFHAFFKEEGIKYQSSTPQTPKQNDVVKRQNRILVEASDYDNFGPAPQLQNVSPSADTTFSSQQELDLLFGPLYDEFFNPGTSSINNFSSHTDNSKQQDTSPIMNIQSSTKPTTLTNVNAGGNNNNQAVDTQNKKDEDQTVTRNKARFVAKGYAQEKDIDFEESYAPVACLETVRRFDEVYVAQPDGFVDLDHQKKFYRLNKALYGLKQALRVWWKQTGRIFNTVGLRWVPTGKIFTSNTTNVGSEPPNASNTDITNLHECRQNLDSSACTSINVQEEQTLDLNAGKTIIKTEWIFKNKKDESSLVIQNKVRLVAVGYYQQEGINYDETFSLVARIKAIHLFLAYAAHKDFIVFQMDVKTVFLNEILKEEVYVGQPPGFVSKQYPDHVYALDKALYGMKQAPRAWYDVLSQFLINSSFQKGSIDTTLF</sequence>
<organism evidence="3">
    <name type="scientific">Tanacetum cinerariifolium</name>
    <name type="common">Dalmatian daisy</name>
    <name type="synonym">Chrysanthemum cinerariifolium</name>
    <dbReference type="NCBI Taxonomy" id="118510"/>
    <lineage>
        <taxon>Eukaryota</taxon>
        <taxon>Viridiplantae</taxon>
        <taxon>Streptophyta</taxon>
        <taxon>Embryophyta</taxon>
        <taxon>Tracheophyta</taxon>
        <taxon>Spermatophyta</taxon>
        <taxon>Magnoliopsida</taxon>
        <taxon>eudicotyledons</taxon>
        <taxon>Gunneridae</taxon>
        <taxon>Pentapetalae</taxon>
        <taxon>asterids</taxon>
        <taxon>campanulids</taxon>
        <taxon>Asterales</taxon>
        <taxon>Asteraceae</taxon>
        <taxon>Asteroideae</taxon>
        <taxon>Anthemideae</taxon>
        <taxon>Anthemidinae</taxon>
        <taxon>Tanacetum</taxon>
    </lineage>
</organism>
<feature type="region of interest" description="Disordered" evidence="1">
    <location>
        <begin position="193"/>
        <end position="249"/>
    </location>
</feature>
<dbReference type="InterPro" id="IPR013103">
    <property type="entry name" value="RVT_2"/>
</dbReference>
<dbReference type="GO" id="GO:0003676">
    <property type="term" value="F:nucleic acid binding"/>
    <property type="evidence" value="ECO:0007669"/>
    <property type="project" value="InterPro"/>
</dbReference>
<gene>
    <name evidence="3" type="ORF">Tci_021784</name>
</gene>
<dbReference type="EMBL" id="BKCJ010002619">
    <property type="protein sequence ID" value="GEU49806.1"/>
    <property type="molecule type" value="Genomic_DNA"/>
</dbReference>
<feature type="domain" description="Reverse transcriptase Ty1/copia-type" evidence="2">
    <location>
        <begin position="851"/>
        <end position="894"/>
    </location>
</feature>
<dbReference type="SUPFAM" id="SSF53098">
    <property type="entry name" value="Ribonuclease H-like"/>
    <property type="match status" value="1"/>
</dbReference>
<feature type="compositionally biased region" description="Low complexity" evidence="1">
    <location>
        <begin position="204"/>
        <end position="218"/>
    </location>
</feature>